<dbReference type="GO" id="GO:0005975">
    <property type="term" value="P:carbohydrate metabolic process"/>
    <property type="evidence" value="ECO:0007669"/>
    <property type="project" value="UniProtKB-ARBA"/>
</dbReference>
<dbReference type="EMBL" id="RBKU01000001">
    <property type="protein sequence ID" value="RKR82664.1"/>
    <property type="molecule type" value="Genomic_DNA"/>
</dbReference>
<reference evidence="1 2" key="1">
    <citation type="submission" date="2018-10" db="EMBL/GenBank/DDBJ databases">
        <title>Genomic Encyclopedia of Archaeal and Bacterial Type Strains, Phase II (KMG-II): from individual species to whole genera.</title>
        <authorList>
            <person name="Goeker M."/>
        </authorList>
    </citation>
    <scope>NUCLEOTIDE SEQUENCE [LARGE SCALE GENOMIC DNA]</scope>
    <source>
        <strain evidence="1 2">DSM 18602</strain>
    </source>
</reference>
<comment type="caution">
    <text evidence="1">The sequence shown here is derived from an EMBL/GenBank/DDBJ whole genome shotgun (WGS) entry which is preliminary data.</text>
</comment>
<name>A0A495J2T6_9SPHI</name>
<protein>
    <recommendedName>
        <fullName evidence="3">Concanavalin A-like lectin/glucanase superfamily protein</fullName>
    </recommendedName>
</protein>
<dbReference type="InterPro" id="IPR013320">
    <property type="entry name" value="ConA-like_dom_sf"/>
</dbReference>
<dbReference type="Proteomes" id="UP000268007">
    <property type="component" value="Unassembled WGS sequence"/>
</dbReference>
<dbReference type="AlphaFoldDB" id="A0A495J2T6"/>
<dbReference type="OrthoDB" id="9921792at2"/>
<dbReference type="SUPFAM" id="SSF49899">
    <property type="entry name" value="Concanavalin A-like lectins/glucanases"/>
    <property type="match status" value="1"/>
</dbReference>
<evidence type="ECO:0000313" key="2">
    <source>
        <dbReference type="Proteomes" id="UP000268007"/>
    </source>
</evidence>
<dbReference type="GO" id="GO:0004553">
    <property type="term" value="F:hydrolase activity, hydrolyzing O-glycosyl compounds"/>
    <property type="evidence" value="ECO:0007669"/>
    <property type="project" value="UniProtKB-ARBA"/>
</dbReference>
<evidence type="ECO:0000313" key="1">
    <source>
        <dbReference type="EMBL" id="RKR82664.1"/>
    </source>
</evidence>
<gene>
    <name evidence="1" type="ORF">BDD43_2849</name>
</gene>
<dbReference type="RefSeq" id="WP_121198248.1">
    <property type="nucleotide sequence ID" value="NZ_RBKU01000001.1"/>
</dbReference>
<keyword evidence="2" id="KW-1185">Reference proteome</keyword>
<sequence>MSLIHKLPGVAFTDATLPKLYRDAIVNSGSKFLFDFSNSWCWPKQANPVITDTFVNLIDGLSGATISGTNGGLTYGGGGIYMPGYTGGAGSSSIELGANYSIGADASPNALIIDWIKLPTGYDTGSTVFFRKATNSGNTYNNAQWSFEAAGNILSIRFGSNVTYFSYTLPVNVPVQMAVNITNTLLTLFINGVAVATAVPSVGLVAADNLGLCRLPYFKGYTYRIYGENLLVSGKNAAAQVLLDYNNNVSKYS</sequence>
<accession>A0A495J2T6</accession>
<proteinExistence type="predicted"/>
<evidence type="ECO:0008006" key="3">
    <source>
        <dbReference type="Google" id="ProtNLM"/>
    </source>
</evidence>
<organism evidence="1 2">
    <name type="scientific">Mucilaginibacter gracilis</name>
    <dbReference type="NCBI Taxonomy" id="423350"/>
    <lineage>
        <taxon>Bacteria</taxon>
        <taxon>Pseudomonadati</taxon>
        <taxon>Bacteroidota</taxon>
        <taxon>Sphingobacteriia</taxon>
        <taxon>Sphingobacteriales</taxon>
        <taxon>Sphingobacteriaceae</taxon>
        <taxon>Mucilaginibacter</taxon>
    </lineage>
</organism>